<accession>A0A975EQM1</accession>
<dbReference type="AlphaFoldDB" id="A0A975EQM1"/>
<evidence type="ECO:0000313" key="2">
    <source>
        <dbReference type="Proteomes" id="UP000665026"/>
    </source>
</evidence>
<dbReference type="InterPro" id="IPR023214">
    <property type="entry name" value="HAD_sf"/>
</dbReference>
<dbReference type="InterPro" id="IPR006439">
    <property type="entry name" value="HAD-SF_hydro_IA"/>
</dbReference>
<dbReference type="SFLD" id="SFLDG01132">
    <property type="entry name" value="C1.5.3:_5'-Nucleotidase_Like"/>
    <property type="match status" value="1"/>
</dbReference>
<dbReference type="EMBL" id="CP060010">
    <property type="protein sequence ID" value="QTN36395.1"/>
    <property type="molecule type" value="Genomic_DNA"/>
</dbReference>
<dbReference type="PANTHER" id="PTHR12725">
    <property type="entry name" value="HALOACID DEHALOGENASE-LIKE HYDROLASE"/>
    <property type="match status" value="1"/>
</dbReference>
<dbReference type="RefSeq" id="WP_209357094.1">
    <property type="nucleotide sequence ID" value="NZ_CP060010.1"/>
</dbReference>
<dbReference type="SFLD" id="SFLDS00003">
    <property type="entry name" value="Haloacid_Dehalogenase"/>
    <property type="match status" value="1"/>
</dbReference>
<dbReference type="InterPro" id="IPR036412">
    <property type="entry name" value="HAD-like_sf"/>
</dbReference>
<dbReference type="CDD" id="cd02604">
    <property type="entry name" value="HAD_5NT"/>
    <property type="match status" value="1"/>
</dbReference>
<dbReference type="KEGG" id="cact:HZ995_02440"/>
<gene>
    <name evidence="1" type="ORF">HZ995_02440</name>
</gene>
<reference evidence="1" key="1">
    <citation type="submission" date="2020-07" db="EMBL/GenBank/DDBJ databases">
        <title>Genome sequences of bacteria associated with the marine, planktonic diatom Thalassiosira profunda strain ECT2AJA-044.</title>
        <authorList>
            <person name="Gargas C.B."/>
            <person name="Roberts W.R."/>
            <person name="Alverson A.J."/>
        </authorList>
    </citation>
    <scope>NUCLEOTIDE SEQUENCE</scope>
    <source>
        <strain evidence="1">ECT2AJA-044</strain>
    </source>
</reference>
<dbReference type="SFLD" id="SFLDG01129">
    <property type="entry name" value="C1.5:_HAD__Beta-PGM__Phosphata"/>
    <property type="match status" value="1"/>
</dbReference>
<dbReference type="InterPro" id="IPR010237">
    <property type="entry name" value="Pyr-5-nucltdase"/>
</dbReference>
<dbReference type="PANTHER" id="PTHR12725:SF117">
    <property type="entry name" value="HALOACID DEHALOGENASE-LIKE HYDROLASE"/>
    <property type="match status" value="1"/>
</dbReference>
<name>A0A975EQM1_9RHOB</name>
<organism evidence="1 2">
    <name type="scientific">Cognatishimia activa</name>
    <dbReference type="NCBI Taxonomy" id="1715691"/>
    <lineage>
        <taxon>Bacteria</taxon>
        <taxon>Pseudomonadati</taxon>
        <taxon>Pseudomonadota</taxon>
        <taxon>Alphaproteobacteria</taxon>
        <taxon>Rhodobacterales</taxon>
        <taxon>Paracoccaceae</taxon>
        <taxon>Cognatishimia</taxon>
    </lineage>
</organism>
<dbReference type="Pfam" id="PF13419">
    <property type="entry name" value="HAD_2"/>
    <property type="match status" value="1"/>
</dbReference>
<dbReference type="SUPFAM" id="SSF56784">
    <property type="entry name" value="HAD-like"/>
    <property type="match status" value="1"/>
</dbReference>
<dbReference type="Proteomes" id="UP000665026">
    <property type="component" value="Chromosome"/>
</dbReference>
<dbReference type="Gene3D" id="3.40.50.1000">
    <property type="entry name" value="HAD superfamily/HAD-like"/>
    <property type="match status" value="1"/>
</dbReference>
<dbReference type="InterPro" id="IPR041492">
    <property type="entry name" value="HAD_2"/>
</dbReference>
<proteinExistence type="predicted"/>
<sequence length="214" mass="24552">MPKHAFSHVTTWVFDLDHTLYPPEMRLFDQIEDRMTRYVMREVGVDQAEADRLRATYWRDYGTTLAGLMRVHDIDPDPYLHEVHDIDFSVLDPDPQLADMITSLPGRKIVYTNGSAPYARNVLAARGLSAPFEKIYGIEHAGYFPKPERIAFETVFSKDGLDPTKAAMFEDDHRNLKVPHEMGLKTVYVAPDAKDERHLQHHTNDLGAFLSQLL</sequence>
<protein>
    <submittedName>
        <fullName evidence="1">Pyrimidine 5'-nucleotidase</fullName>
    </submittedName>
</protein>
<dbReference type="Gene3D" id="1.10.150.450">
    <property type="match status" value="1"/>
</dbReference>
<dbReference type="NCBIfam" id="TIGR01509">
    <property type="entry name" value="HAD-SF-IA-v3"/>
    <property type="match status" value="1"/>
</dbReference>
<evidence type="ECO:0000313" key="1">
    <source>
        <dbReference type="EMBL" id="QTN36395.1"/>
    </source>
</evidence>
<dbReference type="NCBIfam" id="TIGR01993">
    <property type="entry name" value="Pyr-5-nucltdase"/>
    <property type="match status" value="1"/>
</dbReference>